<reference evidence="1" key="2">
    <citation type="submission" date="2021-12" db="EMBL/GenBank/DDBJ databases">
        <title>Resequencing data analysis of finger millet.</title>
        <authorList>
            <person name="Hatakeyama M."/>
            <person name="Aluri S."/>
            <person name="Balachadran M.T."/>
            <person name="Sivarajan S.R."/>
            <person name="Poveda L."/>
            <person name="Shimizu-Inatsugi R."/>
            <person name="Schlapbach R."/>
            <person name="Sreeman S.M."/>
            <person name="Shimizu K.K."/>
        </authorList>
    </citation>
    <scope>NUCLEOTIDE SEQUENCE</scope>
</reference>
<evidence type="ECO:0000313" key="1">
    <source>
        <dbReference type="EMBL" id="GJN22687.1"/>
    </source>
</evidence>
<organism evidence="1 2">
    <name type="scientific">Eleusine coracana subsp. coracana</name>
    <dbReference type="NCBI Taxonomy" id="191504"/>
    <lineage>
        <taxon>Eukaryota</taxon>
        <taxon>Viridiplantae</taxon>
        <taxon>Streptophyta</taxon>
        <taxon>Embryophyta</taxon>
        <taxon>Tracheophyta</taxon>
        <taxon>Spermatophyta</taxon>
        <taxon>Magnoliopsida</taxon>
        <taxon>Liliopsida</taxon>
        <taxon>Poales</taxon>
        <taxon>Poaceae</taxon>
        <taxon>PACMAD clade</taxon>
        <taxon>Chloridoideae</taxon>
        <taxon>Cynodonteae</taxon>
        <taxon>Eleusininae</taxon>
        <taxon>Eleusine</taxon>
    </lineage>
</organism>
<proteinExistence type="predicted"/>
<keyword evidence="2" id="KW-1185">Reference proteome</keyword>
<dbReference type="AlphaFoldDB" id="A0AAV5EJZ3"/>
<comment type="caution">
    <text evidence="1">The sequence shown here is derived from an EMBL/GenBank/DDBJ whole genome shotgun (WGS) entry which is preliminary data.</text>
</comment>
<dbReference type="Proteomes" id="UP001054889">
    <property type="component" value="Unassembled WGS sequence"/>
</dbReference>
<protein>
    <submittedName>
        <fullName evidence="1">Uncharacterized protein</fullName>
    </submittedName>
</protein>
<dbReference type="EMBL" id="BQKI01000076">
    <property type="protein sequence ID" value="GJN22687.1"/>
    <property type="molecule type" value="Genomic_DNA"/>
</dbReference>
<evidence type="ECO:0000313" key="2">
    <source>
        <dbReference type="Proteomes" id="UP001054889"/>
    </source>
</evidence>
<sequence length="81" mass="8519">MPMPVPITDWDEISLSPVPARDLPGSTHPSYVQLNVNYENGGRGLGRKAQLSPGGGGRLRLVALLALDAIFLAPTVLAAPM</sequence>
<reference evidence="1" key="1">
    <citation type="journal article" date="2018" name="DNA Res.">
        <title>Multiple hybrid de novo genome assembly of finger millet, an orphan allotetraploid crop.</title>
        <authorList>
            <person name="Hatakeyama M."/>
            <person name="Aluri S."/>
            <person name="Balachadran M.T."/>
            <person name="Sivarajan S.R."/>
            <person name="Patrignani A."/>
            <person name="Gruter S."/>
            <person name="Poveda L."/>
            <person name="Shimizu-Inatsugi R."/>
            <person name="Baeten J."/>
            <person name="Francoijs K.J."/>
            <person name="Nataraja K.N."/>
            <person name="Reddy Y.A.N."/>
            <person name="Phadnis S."/>
            <person name="Ravikumar R.L."/>
            <person name="Schlapbach R."/>
            <person name="Sreeman S.M."/>
            <person name="Shimizu K.K."/>
        </authorList>
    </citation>
    <scope>NUCLEOTIDE SEQUENCE</scope>
</reference>
<gene>
    <name evidence="1" type="primary">gb10281</name>
    <name evidence="1" type="ORF">PR202_gb10281</name>
</gene>
<accession>A0AAV5EJZ3</accession>
<name>A0AAV5EJZ3_ELECO</name>